<gene>
    <name evidence="11" type="ORF">NEOLI_001865</name>
</gene>
<accession>A0A1U7LH21</accession>
<dbReference type="GO" id="GO:0030150">
    <property type="term" value="P:protein import into mitochondrial matrix"/>
    <property type="evidence" value="ECO:0007669"/>
    <property type="project" value="UniProtKB-UniRule"/>
</dbReference>
<feature type="transmembrane region" description="Helical" evidence="9">
    <location>
        <begin position="76"/>
        <end position="99"/>
    </location>
</feature>
<comment type="subcellular location">
    <subcellularLocation>
        <location evidence="9">Mitochondrion inner membrane</location>
        <topology evidence="9">Single-pass membrane protein</topology>
    </subcellularLocation>
    <subcellularLocation>
        <location evidence="1">Mitochondrion membrane</location>
        <topology evidence="1">Single-pass membrane protein</topology>
    </subcellularLocation>
</comment>
<dbReference type="EMBL" id="LXFE01004103">
    <property type="protein sequence ID" value="OLL21955.1"/>
    <property type="molecule type" value="Genomic_DNA"/>
</dbReference>
<evidence type="ECO:0000256" key="3">
    <source>
        <dbReference type="ARBA" id="ARBA00020726"/>
    </source>
</evidence>
<keyword evidence="4 9" id="KW-0812">Transmembrane</keyword>
<evidence type="ECO:0000256" key="8">
    <source>
        <dbReference type="ARBA" id="ARBA00023136"/>
    </source>
</evidence>
<dbReference type="InterPro" id="IPR038552">
    <property type="entry name" value="Tim21_IMS_sf"/>
</dbReference>
<comment type="caution">
    <text evidence="11">The sequence shown here is derived from an EMBL/GenBank/DDBJ whole genome shotgun (WGS) entry which is preliminary data.</text>
</comment>
<evidence type="ECO:0000256" key="5">
    <source>
        <dbReference type="ARBA" id="ARBA00022946"/>
    </source>
</evidence>
<dbReference type="PANTHER" id="PTHR13032:SF6">
    <property type="entry name" value="MITOCHONDRIAL IMPORT INNER MEMBRANE TRANSLOCASE SUBUNIT TIM21"/>
    <property type="match status" value="1"/>
</dbReference>
<evidence type="ECO:0000313" key="12">
    <source>
        <dbReference type="Proteomes" id="UP000186594"/>
    </source>
</evidence>
<keyword evidence="9" id="KW-0999">Mitochondrion inner membrane</keyword>
<keyword evidence="5" id="KW-0809">Transit peptide</keyword>
<dbReference type="InterPro" id="IPR013261">
    <property type="entry name" value="Tim21"/>
</dbReference>
<evidence type="ECO:0000256" key="9">
    <source>
        <dbReference type="RuleBase" id="RU367142"/>
    </source>
</evidence>
<feature type="region of interest" description="Disordered" evidence="10">
    <location>
        <begin position="26"/>
        <end position="45"/>
    </location>
</feature>
<proteinExistence type="inferred from homology"/>
<dbReference type="GO" id="GO:0005744">
    <property type="term" value="C:TIM23 mitochondrial import inner membrane translocase complex"/>
    <property type="evidence" value="ECO:0007669"/>
    <property type="project" value="UniProtKB-UniRule"/>
</dbReference>
<dbReference type="OrthoDB" id="436405at2759"/>
<keyword evidence="9" id="KW-0653">Protein transport</keyword>
<keyword evidence="9" id="KW-0813">Transport</keyword>
<dbReference type="Proteomes" id="UP000186594">
    <property type="component" value="Unassembled WGS sequence"/>
</dbReference>
<comment type="subunit">
    <text evidence="9">Component of the TIM23 complex.</text>
</comment>
<dbReference type="STRING" id="1198029.A0A1U7LH21"/>
<comment type="similarity">
    <text evidence="2 9">Belongs to the TIM21 family.</text>
</comment>
<dbReference type="Gene3D" id="3.10.450.320">
    <property type="entry name" value="Mitochondrial import inner membrane translocase subunit Tim21"/>
    <property type="match status" value="1"/>
</dbReference>
<evidence type="ECO:0000256" key="1">
    <source>
        <dbReference type="ARBA" id="ARBA00004304"/>
    </source>
</evidence>
<keyword evidence="7 9" id="KW-0496">Mitochondrion</keyword>
<sequence length="227" mass="25448">MTLRPNSSEIAKSLCKICASTTKVSPKRLHTSTDRPTIGSIKTHAPTSNIDPAYQKWDNLTTKQKAIRTGSYGSNAAVIMLGLGVFGVVAYAFTTYVLLPSSETRLYNKSFDLIRKHPEVLILLGSDLSAHGEATRSRWQKNRPLATQKTLDKANREHLLMRYHVEGELTSGIANLDMVQDSEGNLQYQYLFVDVPELKRRIYIIDNRPQQKPNSGGIFGIFRPGRK</sequence>
<evidence type="ECO:0000256" key="4">
    <source>
        <dbReference type="ARBA" id="ARBA00022692"/>
    </source>
</evidence>
<keyword evidence="8 9" id="KW-0472">Membrane</keyword>
<keyword evidence="9" id="KW-0811">Translocation</keyword>
<protein>
    <recommendedName>
        <fullName evidence="3 9">Mitochondrial import inner membrane translocase subunit Tim21</fullName>
    </recommendedName>
</protein>
<dbReference type="PANTHER" id="PTHR13032">
    <property type="entry name" value="MITOCHONDRIAL IMPORT INNER MEMBRANE TRANSLOCASE SUBUNIT TIM21"/>
    <property type="match status" value="1"/>
</dbReference>
<evidence type="ECO:0000256" key="2">
    <source>
        <dbReference type="ARBA" id="ARBA00010867"/>
    </source>
</evidence>
<evidence type="ECO:0000256" key="10">
    <source>
        <dbReference type="SAM" id="MobiDB-lite"/>
    </source>
</evidence>
<dbReference type="AlphaFoldDB" id="A0A1U7LH21"/>
<comment type="function">
    <text evidence="9">Essential component of the TIM23 complex, a complex that mediates the translocation of transit peptide-containing proteins across the mitochondrial inner membrane.</text>
</comment>
<organism evidence="11 12">
    <name type="scientific">Neolecta irregularis (strain DAH-3)</name>
    <dbReference type="NCBI Taxonomy" id="1198029"/>
    <lineage>
        <taxon>Eukaryota</taxon>
        <taxon>Fungi</taxon>
        <taxon>Dikarya</taxon>
        <taxon>Ascomycota</taxon>
        <taxon>Taphrinomycotina</taxon>
        <taxon>Neolectales</taxon>
        <taxon>Neolectaceae</taxon>
        <taxon>Neolecta</taxon>
    </lineage>
</organism>
<name>A0A1U7LH21_NEOID</name>
<evidence type="ECO:0000256" key="6">
    <source>
        <dbReference type="ARBA" id="ARBA00022989"/>
    </source>
</evidence>
<reference evidence="11 12" key="1">
    <citation type="submission" date="2016-04" db="EMBL/GenBank/DDBJ databases">
        <title>Evolutionary innovation and constraint leading to complex multicellularity in the Ascomycota.</title>
        <authorList>
            <person name="Cisse O."/>
            <person name="Nguyen A."/>
            <person name="Hewitt D.A."/>
            <person name="Jedd G."/>
            <person name="Stajich J.E."/>
        </authorList>
    </citation>
    <scope>NUCLEOTIDE SEQUENCE [LARGE SCALE GENOMIC DNA]</scope>
    <source>
        <strain evidence="11 12">DAH-3</strain>
    </source>
</reference>
<dbReference type="Pfam" id="PF08294">
    <property type="entry name" value="TIM21"/>
    <property type="match status" value="1"/>
</dbReference>
<evidence type="ECO:0000313" key="11">
    <source>
        <dbReference type="EMBL" id="OLL21955.1"/>
    </source>
</evidence>
<keyword evidence="6 9" id="KW-1133">Transmembrane helix</keyword>
<evidence type="ECO:0000256" key="7">
    <source>
        <dbReference type="ARBA" id="ARBA00023128"/>
    </source>
</evidence>
<keyword evidence="12" id="KW-1185">Reference proteome</keyword>
<dbReference type="OMA" id="HFHVEGP"/>